<reference evidence="2 3" key="1">
    <citation type="submission" date="2018-02" db="EMBL/GenBank/DDBJ databases">
        <title>Genomic Encyclopedia of Archaeal and Bacterial Type Strains, Phase II (KMG-II): from individual species to whole genera.</title>
        <authorList>
            <person name="Goeker M."/>
        </authorList>
    </citation>
    <scope>NUCLEOTIDE SEQUENCE [LARGE SCALE GENOMIC DNA]</scope>
    <source>
        <strain evidence="2 3">YU 961-1</strain>
    </source>
</reference>
<organism evidence="2 3">
    <name type="scientific">Actinokineospora auranticolor</name>
    <dbReference type="NCBI Taxonomy" id="155976"/>
    <lineage>
        <taxon>Bacteria</taxon>
        <taxon>Bacillati</taxon>
        <taxon>Actinomycetota</taxon>
        <taxon>Actinomycetes</taxon>
        <taxon>Pseudonocardiales</taxon>
        <taxon>Pseudonocardiaceae</taxon>
        <taxon>Actinokineospora</taxon>
    </lineage>
</organism>
<dbReference type="AlphaFoldDB" id="A0A2S6GD65"/>
<dbReference type="RefSeq" id="WP_146108362.1">
    <property type="nucleotide sequence ID" value="NZ_CP154825.1"/>
</dbReference>
<name>A0A2S6GD65_9PSEU</name>
<dbReference type="SUPFAM" id="SSF50969">
    <property type="entry name" value="YVTN repeat-like/Quinoprotein amine dehydrogenase"/>
    <property type="match status" value="1"/>
</dbReference>
<accession>A0A2S6GD65</accession>
<protein>
    <recommendedName>
        <fullName evidence="1">Phytase-like domain-containing protein</fullName>
    </recommendedName>
</protein>
<evidence type="ECO:0000313" key="3">
    <source>
        <dbReference type="Proteomes" id="UP000239203"/>
    </source>
</evidence>
<evidence type="ECO:0000259" key="1">
    <source>
        <dbReference type="Pfam" id="PF13449"/>
    </source>
</evidence>
<sequence length="362" mass="38782">MVGIALGLAVRPGIDWAKALSPVRAGAPCSANATLLSHSDQLDGVDVSGEAVSGLSALAMTEESRAYALADNEPGRVFPLTLRDPENLNVSAEVGRTLRDAAGARYGDKIDGEGLVVERGGRTILVGSEKGPSIRRFEIGTGREVGEPIVVPERLREPPAGDAQFGRTIEALAATPDGDHLYAGWEAPLSADGDAQGRNRLRIQRYRGTPGGEYTPDRQYGYVTDAGLYLAELVVVGKDRLLVLERQYVDGLGNAIRVFDVHLEAAVDVTDDPTLADNSADMFVRRTLLFDLGDCPAGSPGQVTVKQRQPNPLLDNVVGMAAFPEETAGPNQGTRLLYLVSDNNTKDRRVTRVYAVRVRLPV</sequence>
<feature type="domain" description="Phytase-like" evidence="1">
    <location>
        <begin position="51"/>
        <end position="344"/>
    </location>
</feature>
<gene>
    <name evidence="2" type="ORF">CLV40_13154</name>
</gene>
<dbReference type="Proteomes" id="UP000239203">
    <property type="component" value="Unassembled WGS sequence"/>
</dbReference>
<dbReference type="Pfam" id="PF13449">
    <property type="entry name" value="Phytase-like"/>
    <property type="match status" value="1"/>
</dbReference>
<keyword evidence="3" id="KW-1185">Reference proteome</keyword>
<dbReference type="InterPro" id="IPR011044">
    <property type="entry name" value="Quino_amine_DH_bsu"/>
</dbReference>
<proteinExistence type="predicted"/>
<comment type="caution">
    <text evidence="2">The sequence shown here is derived from an EMBL/GenBank/DDBJ whole genome shotgun (WGS) entry which is preliminary data.</text>
</comment>
<dbReference type="EMBL" id="PTIX01000031">
    <property type="protein sequence ID" value="PPK63185.1"/>
    <property type="molecule type" value="Genomic_DNA"/>
</dbReference>
<evidence type="ECO:0000313" key="2">
    <source>
        <dbReference type="EMBL" id="PPK63185.1"/>
    </source>
</evidence>
<dbReference type="InterPro" id="IPR027372">
    <property type="entry name" value="Phytase-like_dom"/>
</dbReference>
<dbReference type="OrthoDB" id="9798539at2"/>